<evidence type="ECO:0000313" key="7">
    <source>
        <dbReference type="Proteomes" id="UP000253769"/>
    </source>
</evidence>
<dbReference type="InterPro" id="IPR003593">
    <property type="entry name" value="AAA+_ATPase"/>
</dbReference>
<evidence type="ECO:0000256" key="4">
    <source>
        <dbReference type="ARBA" id="ARBA00022840"/>
    </source>
</evidence>
<dbReference type="CDD" id="cd03257">
    <property type="entry name" value="ABC_NikE_OppD_transporters"/>
    <property type="match status" value="2"/>
</dbReference>
<dbReference type="InterPro" id="IPR013563">
    <property type="entry name" value="Oligopep_ABC_C"/>
</dbReference>
<dbReference type="PROSITE" id="PS00211">
    <property type="entry name" value="ABC_TRANSPORTER_1"/>
    <property type="match status" value="1"/>
</dbReference>
<dbReference type="GO" id="GO:0015833">
    <property type="term" value="P:peptide transport"/>
    <property type="evidence" value="ECO:0007669"/>
    <property type="project" value="InterPro"/>
</dbReference>
<evidence type="ECO:0000256" key="2">
    <source>
        <dbReference type="ARBA" id="ARBA00022448"/>
    </source>
</evidence>
<comment type="caution">
    <text evidence="6">The sequence shown here is derived from an EMBL/GenBank/DDBJ whole genome shotgun (WGS) entry which is preliminary data.</text>
</comment>
<evidence type="ECO:0000313" key="6">
    <source>
        <dbReference type="EMBL" id="RDE19542.1"/>
    </source>
</evidence>
<keyword evidence="3" id="KW-0547">Nucleotide-binding</keyword>
<dbReference type="GO" id="GO:0016887">
    <property type="term" value="F:ATP hydrolysis activity"/>
    <property type="evidence" value="ECO:0007669"/>
    <property type="project" value="InterPro"/>
</dbReference>
<dbReference type="PANTHER" id="PTHR43776:SF7">
    <property type="entry name" value="D,D-DIPEPTIDE TRANSPORT ATP-BINDING PROTEIN DDPF-RELATED"/>
    <property type="match status" value="1"/>
</dbReference>
<dbReference type="PROSITE" id="PS50893">
    <property type="entry name" value="ABC_TRANSPORTER_2"/>
    <property type="match status" value="2"/>
</dbReference>
<evidence type="ECO:0000256" key="1">
    <source>
        <dbReference type="ARBA" id="ARBA00005417"/>
    </source>
</evidence>
<proteinExistence type="inferred from homology"/>
<dbReference type="Proteomes" id="UP000253769">
    <property type="component" value="Unassembled WGS sequence"/>
</dbReference>
<evidence type="ECO:0000256" key="3">
    <source>
        <dbReference type="ARBA" id="ARBA00022741"/>
    </source>
</evidence>
<dbReference type="InterPro" id="IPR027417">
    <property type="entry name" value="P-loop_NTPase"/>
</dbReference>
<keyword evidence="2" id="KW-0813">Transport</keyword>
<dbReference type="Pfam" id="PF00005">
    <property type="entry name" value="ABC_tran"/>
    <property type="match status" value="2"/>
</dbReference>
<accession>A0A369WCT0</accession>
<dbReference type="InterPro" id="IPR050319">
    <property type="entry name" value="ABC_transp_ATP-bind"/>
</dbReference>
<dbReference type="OrthoDB" id="9784450at2"/>
<organism evidence="6 7">
    <name type="scientific">Motiliproteus coralliicola</name>
    <dbReference type="NCBI Taxonomy" id="2283196"/>
    <lineage>
        <taxon>Bacteria</taxon>
        <taxon>Pseudomonadati</taxon>
        <taxon>Pseudomonadota</taxon>
        <taxon>Gammaproteobacteria</taxon>
        <taxon>Oceanospirillales</taxon>
        <taxon>Oceanospirillaceae</taxon>
        <taxon>Motiliproteus</taxon>
    </lineage>
</organism>
<protein>
    <submittedName>
        <fullName evidence="6">ABC transporter ATP-binding protein</fullName>
    </submittedName>
</protein>
<sequence>MKQPPALLEIRNLAVEFQMHGTPITAVKDLSLTLRAGTTLALVGESGSGKTVTSQAILGILPRSARISAGEILFTPPGEETVDIAQLHPDQPAMRALRGDQISIIFQEPMVSLSSMHTIGNQIMEAMLLHRDCSKQEAREATIEMLRLVGFPEPQKAIKRYPFELSGGLRQRAMIAMALICRPALLIADEPTTALDVTVQAQILKLIKSLQQEFNMAVLLITHDLGVVANMADDVVVMYHGEVMERGPAKALFEAPRHPYLKALFSAVPHFDMRAGERLTPIREIEHDIDHFRRLRTPWTEEQMTAGPHLQVSQLSKSFSAHSGSWFGGGEVHHHLAVQDVSLEIGCGECFGLVGESGCGKTTLSKMLMRAVQPDSGKLLYNDRGRMIDLLKLEGEELRAFRPKMRIVFQDPFSSLNPRMTVLNILVEPMQIHQVGDAASQLQRARELMALVGLDPRYLNRYPHSFSGGQRQRISIARALALDPELLIFDEPVSALDVSVQAQILNLLKDLQHELGLTYLFISHNLAVVDYIADRIGVMCRGQLVEVGRREQIFRNPQHPYTKALLAAVPYPDLSRPLDFELLESGRHNVPELWPDPYCAPSDGDLELIEIEPDHQVRRQPIEQLERSLMS</sequence>
<dbReference type="EMBL" id="QQOH01000003">
    <property type="protein sequence ID" value="RDE19542.1"/>
    <property type="molecule type" value="Genomic_DNA"/>
</dbReference>
<dbReference type="GO" id="GO:0055085">
    <property type="term" value="P:transmembrane transport"/>
    <property type="evidence" value="ECO:0007669"/>
    <property type="project" value="UniProtKB-ARBA"/>
</dbReference>
<dbReference type="InterPro" id="IPR003439">
    <property type="entry name" value="ABC_transporter-like_ATP-bd"/>
</dbReference>
<dbReference type="NCBIfam" id="NF007739">
    <property type="entry name" value="PRK10419.1"/>
    <property type="match status" value="2"/>
</dbReference>
<dbReference type="FunFam" id="3.40.50.300:FF:000016">
    <property type="entry name" value="Oligopeptide ABC transporter ATP-binding component"/>
    <property type="match status" value="2"/>
</dbReference>
<dbReference type="GO" id="GO:0005524">
    <property type="term" value="F:ATP binding"/>
    <property type="evidence" value="ECO:0007669"/>
    <property type="project" value="UniProtKB-KW"/>
</dbReference>
<keyword evidence="4 6" id="KW-0067">ATP-binding</keyword>
<dbReference type="SUPFAM" id="SSF52540">
    <property type="entry name" value="P-loop containing nucleoside triphosphate hydrolases"/>
    <property type="match status" value="2"/>
</dbReference>
<reference evidence="6 7" key="1">
    <citation type="submission" date="2018-07" db="EMBL/GenBank/DDBJ databases">
        <title>Motiliproteus coralliicola sp. nov., a bacterium isolated from Coral.</title>
        <authorList>
            <person name="Wang G."/>
        </authorList>
    </citation>
    <scope>NUCLEOTIDE SEQUENCE [LARGE SCALE GENOMIC DNA]</scope>
    <source>
        <strain evidence="6 7">C34</strain>
    </source>
</reference>
<name>A0A369WCT0_9GAMM</name>
<dbReference type="PANTHER" id="PTHR43776">
    <property type="entry name" value="TRANSPORT ATP-BINDING PROTEIN"/>
    <property type="match status" value="1"/>
</dbReference>
<dbReference type="Gene3D" id="3.40.50.300">
    <property type="entry name" value="P-loop containing nucleotide triphosphate hydrolases"/>
    <property type="match status" value="2"/>
</dbReference>
<dbReference type="InterPro" id="IPR017871">
    <property type="entry name" value="ABC_transporter-like_CS"/>
</dbReference>
<keyword evidence="7" id="KW-1185">Reference proteome</keyword>
<dbReference type="Pfam" id="PF08352">
    <property type="entry name" value="oligo_HPY"/>
    <property type="match status" value="2"/>
</dbReference>
<gene>
    <name evidence="6" type="ORF">DV711_11675</name>
</gene>
<dbReference type="SMART" id="SM00382">
    <property type="entry name" value="AAA"/>
    <property type="match status" value="2"/>
</dbReference>
<feature type="domain" description="ABC transporter" evidence="5">
    <location>
        <begin position="8"/>
        <end position="265"/>
    </location>
</feature>
<dbReference type="AlphaFoldDB" id="A0A369WCT0"/>
<feature type="domain" description="ABC transporter" evidence="5">
    <location>
        <begin position="310"/>
        <end position="566"/>
    </location>
</feature>
<comment type="similarity">
    <text evidence="1">Belongs to the ABC transporter superfamily.</text>
</comment>
<evidence type="ECO:0000259" key="5">
    <source>
        <dbReference type="PROSITE" id="PS50893"/>
    </source>
</evidence>
<dbReference type="NCBIfam" id="NF008453">
    <property type="entry name" value="PRK11308.1"/>
    <property type="match status" value="2"/>
</dbReference>